<dbReference type="InterPro" id="IPR052743">
    <property type="entry name" value="Glutaminase_GtaA"/>
</dbReference>
<dbReference type="RefSeq" id="WP_245128468.1">
    <property type="nucleotide sequence ID" value="NZ_JALJEJ010000001.1"/>
</dbReference>
<feature type="signal peptide" evidence="1">
    <location>
        <begin position="1"/>
        <end position="21"/>
    </location>
</feature>
<accession>A0A9X1X4S7</accession>
<dbReference type="Proteomes" id="UP001139450">
    <property type="component" value="Unassembled WGS sequence"/>
</dbReference>
<dbReference type="Pfam" id="PF16334">
    <property type="entry name" value="DUF4964"/>
    <property type="match status" value="1"/>
</dbReference>
<dbReference type="InterPro" id="IPR033433">
    <property type="entry name" value="GtaA_N"/>
</dbReference>
<dbReference type="PANTHER" id="PTHR31987">
    <property type="entry name" value="GLUTAMINASE A-RELATED"/>
    <property type="match status" value="1"/>
</dbReference>
<evidence type="ECO:0000313" key="5">
    <source>
        <dbReference type="EMBL" id="MCJ8208639.1"/>
    </source>
</evidence>
<feature type="domain" description="Glutaminase A N-terminal" evidence="4">
    <location>
        <begin position="247"/>
        <end position="470"/>
    </location>
</feature>
<dbReference type="Pfam" id="PF17168">
    <property type="entry name" value="DUF5127"/>
    <property type="match status" value="1"/>
</dbReference>
<dbReference type="EMBL" id="JALJEJ010000001">
    <property type="protein sequence ID" value="MCJ8208639.1"/>
    <property type="molecule type" value="Genomic_DNA"/>
</dbReference>
<feature type="chain" id="PRO_5040795065" evidence="1">
    <location>
        <begin position="22"/>
        <end position="821"/>
    </location>
</feature>
<evidence type="ECO:0000256" key="1">
    <source>
        <dbReference type="SAM" id="SignalP"/>
    </source>
</evidence>
<dbReference type="InterPro" id="IPR032515">
    <property type="entry name" value="DUF4964"/>
</dbReference>
<gene>
    <name evidence="5" type="ORF">MUY27_02890</name>
</gene>
<evidence type="ECO:0000313" key="6">
    <source>
        <dbReference type="Proteomes" id="UP001139450"/>
    </source>
</evidence>
<organism evidence="5 6">
    <name type="scientific">Mucilaginibacter straminoryzae</name>
    <dbReference type="NCBI Taxonomy" id="2932774"/>
    <lineage>
        <taxon>Bacteria</taxon>
        <taxon>Pseudomonadati</taxon>
        <taxon>Bacteroidota</taxon>
        <taxon>Sphingobacteriia</taxon>
        <taxon>Sphingobacteriales</taxon>
        <taxon>Sphingobacteriaceae</taxon>
        <taxon>Mucilaginibacter</taxon>
    </lineage>
</organism>
<protein>
    <submittedName>
        <fullName evidence="5">DUF4965 domain-containing protein</fullName>
    </submittedName>
</protein>
<dbReference type="SUPFAM" id="SSF49785">
    <property type="entry name" value="Galactose-binding domain-like"/>
    <property type="match status" value="1"/>
</dbReference>
<evidence type="ECO:0000259" key="2">
    <source>
        <dbReference type="Pfam" id="PF16334"/>
    </source>
</evidence>
<dbReference type="Gene3D" id="2.60.120.260">
    <property type="entry name" value="Galactose-binding domain-like"/>
    <property type="match status" value="1"/>
</dbReference>
<dbReference type="SUPFAM" id="SSF48208">
    <property type="entry name" value="Six-hairpin glycosidases"/>
    <property type="match status" value="1"/>
</dbReference>
<dbReference type="InterPro" id="IPR032514">
    <property type="entry name" value="GtaA_central"/>
</dbReference>
<dbReference type="InterPro" id="IPR008928">
    <property type="entry name" value="6-hairpin_glycosidase_sf"/>
</dbReference>
<keyword evidence="6" id="KW-1185">Reference proteome</keyword>
<feature type="domain" description="Glutaminase A central" evidence="3">
    <location>
        <begin position="476"/>
        <end position="813"/>
    </location>
</feature>
<dbReference type="GO" id="GO:0005975">
    <property type="term" value="P:carbohydrate metabolic process"/>
    <property type="evidence" value="ECO:0007669"/>
    <property type="project" value="InterPro"/>
</dbReference>
<feature type="domain" description="DUF4964" evidence="2">
    <location>
        <begin position="23"/>
        <end position="79"/>
    </location>
</feature>
<reference evidence="5" key="1">
    <citation type="submission" date="2022-04" db="EMBL/GenBank/DDBJ databases">
        <title>Mucilaginibacter sp. RS28 isolated from freshwater.</title>
        <authorList>
            <person name="Ko S.-R."/>
        </authorList>
    </citation>
    <scope>NUCLEOTIDE SEQUENCE</scope>
    <source>
        <strain evidence="5">RS28</strain>
    </source>
</reference>
<proteinExistence type="predicted"/>
<dbReference type="Pfam" id="PF16335">
    <property type="entry name" value="GtaA_6_Hairpin"/>
    <property type="match status" value="1"/>
</dbReference>
<dbReference type="InterPro" id="IPR008979">
    <property type="entry name" value="Galactose-bd-like_sf"/>
</dbReference>
<dbReference type="AlphaFoldDB" id="A0A9X1X4S7"/>
<evidence type="ECO:0000259" key="4">
    <source>
        <dbReference type="Pfam" id="PF17168"/>
    </source>
</evidence>
<sequence length="821" mass="91635">MKINKLTAVLFFAIQSVIVHAQSTHAPSYPLITHNTYFSIWSNTDTLTSSTTTHWTGAEQSLTGMLNVDGQVYRFLGKEPNVYKGIAEASDEKSYQCKYTEEMPAGNWSEAAYDDGSWKTGTGPFGDDKIHYPTVFLKDIWLRREFTVENTDFNQLFLKLLFDDNIEVFINGTKVYDHGLLNGGYHYIPLEEQFKEVLKKGKNVLAVHCVNTGGASSLDVGLVDLLKVRVGNKVAVAEQKSVLVKPTQTVYELSCGNKVDIEVTFTSPLLMNDLKLLNRPVSYISYKVKSADGRNHQVKLYFGASTNVAVDRSNQEVTTQKITSNQLTALKVGTVEQPILKKKGDDVRIDWGYFYVAAPIAEKASQYVSTQSEATPSFIEGKTTSTETKGKQLVLNTIIPFGTVGKTAVEKFVMLGYDPLYGVQFFKDNLKPLWKTYPGATMEKNLVTASTEYKSILNKCQAFDKQLYDDAKSAGGKNYADLCAIAYRQAIAAHEIVKSPKAGLLFMSKENFSNGSINTVDITYPSAPMFLLYSPELLKGMMNGIFYYSESGKWPKKFAAHDLGTYPLANGQTYGEDMPVEESGNMLILTAAISKAEGSANYALKHWKTLTDWVEYLSTAGFDPANQLCTDDFAGHLARNVNLSAKAIVGIAAYADLAGKLGKKDVAAKYRKIAEGMVTKWMQMADAGDHYSLVFEKPDTWSQKYNLVWDKVLNFGLFPKEVYNKEIKYYLGKQKAYGLPLDSRRTYTKSDWILWTATLASGKDAFDEIVDPVHKYAFETTSRVPISDWHETTNGKMVGFQARSVVGGYFMKLLDKKFQLK</sequence>
<dbReference type="PANTHER" id="PTHR31987:SF1">
    <property type="entry name" value="GLUTAMINASE A"/>
    <property type="match status" value="1"/>
</dbReference>
<comment type="caution">
    <text evidence="5">The sequence shown here is derived from an EMBL/GenBank/DDBJ whole genome shotgun (WGS) entry which is preliminary data.</text>
</comment>
<keyword evidence="1" id="KW-0732">Signal</keyword>
<name>A0A9X1X4S7_9SPHI</name>
<evidence type="ECO:0000259" key="3">
    <source>
        <dbReference type="Pfam" id="PF16335"/>
    </source>
</evidence>